<evidence type="ECO:0000313" key="2">
    <source>
        <dbReference type="EMBL" id="GAG58310.1"/>
    </source>
</evidence>
<accession>X0YPZ2</accession>
<keyword evidence="1" id="KW-0472">Membrane</keyword>
<proteinExistence type="predicted"/>
<reference evidence="2" key="1">
    <citation type="journal article" date="2014" name="Front. Microbiol.">
        <title>High frequency of phylogenetically diverse reductive dehalogenase-homologous genes in deep subseafloor sedimentary metagenomes.</title>
        <authorList>
            <person name="Kawai M."/>
            <person name="Futagami T."/>
            <person name="Toyoda A."/>
            <person name="Takaki Y."/>
            <person name="Nishi S."/>
            <person name="Hori S."/>
            <person name="Arai W."/>
            <person name="Tsubouchi T."/>
            <person name="Morono Y."/>
            <person name="Uchiyama I."/>
            <person name="Ito T."/>
            <person name="Fujiyama A."/>
            <person name="Inagaki F."/>
            <person name="Takami H."/>
        </authorList>
    </citation>
    <scope>NUCLEOTIDE SEQUENCE</scope>
    <source>
        <strain evidence="2">Expedition CK06-06</strain>
    </source>
</reference>
<keyword evidence="1" id="KW-1133">Transmembrane helix</keyword>
<dbReference type="EMBL" id="BART01008801">
    <property type="protein sequence ID" value="GAG58310.1"/>
    <property type="molecule type" value="Genomic_DNA"/>
</dbReference>
<gene>
    <name evidence="2" type="ORF">S01H4_19698</name>
</gene>
<feature type="transmembrane region" description="Helical" evidence="1">
    <location>
        <begin position="12"/>
        <end position="31"/>
    </location>
</feature>
<organism evidence="2">
    <name type="scientific">marine sediment metagenome</name>
    <dbReference type="NCBI Taxonomy" id="412755"/>
    <lineage>
        <taxon>unclassified sequences</taxon>
        <taxon>metagenomes</taxon>
        <taxon>ecological metagenomes</taxon>
    </lineage>
</organism>
<dbReference type="AlphaFoldDB" id="X0YPZ2"/>
<name>X0YPZ2_9ZZZZ</name>
<protein>
    <submittedName>
        <fullName evidence="2">Uncharacterized protein</fullName>
    </submittedName>
</protein>
<sequence>MDTYRKNSSLKYFIILLVLLISFGLIDVFLWDICYWRKGLGFYPEVKTYENDLGLGNATLKVSFGSRPWIVLFEDFLHNEFDVRIFTCVFELNSSGDINIIRIIKATASIYHDSKYMGTFICENEGLVCFISTIFPVAPHYIFNVQGMVRVEINVQGNSQITSFPYSLSYEVPELSWLNAYGFLLIIFGQVIVIIVLIAVIFTIRRHSKPSPPPPYVLRLKTDT</sequence>
<keyword evidence="1" id="KW-0812">Transmembrane</keyword>
<feature type="transmembrane region" description="Helical" evidence="1">
    <location>
        <begin position="180"/>
        <end position="204"/>
    </location>
</feature>
<comment type="caution">
    <text evidence="2">The sequence shown here is derived from an EMBL/GenBank/DDBJ whole genome shotgun (WGS) entry which is preliminary data.</text>
</comment>
<evidence type="ECO:0000256" key="1">
    <source>
        <dbReference type="SAM" id="Phobius"/>
    </source>
</evidence>